<dbReference type="FunFam" id="3.40.1170.60:FF:000009">
    <property type="entry name" value="DNA polymerase IV"/>
    <property type="match status" value="1"/>
</dbReference>
<comment type="similarity">
    <text evidence="2 15">Belongs to the DNA polymerase type-Y family.</text>
</comment>
<evidence type="ECO:0000256" key="1">
    <source>
        <dbReference type="ARBA" id="ARBA00004496"/>
    </source>
</evidence>
<reference evidence="22 24" key="3">
    <citation type="submission" date="2015-07" db="EMBL/GenBank/DDBJ databases">
        <title>Physiological, transcriptional responses and genome re-sequencing of acid resistant extremely thermoacidophilic Metallosphaera sedula SARC-M1.</title>
        <authorList>
            <person name="Ai C."/>
            <person name="McCarthy S."/>
            <person name="Eckrich V."/>
            <person name="Rudrappa D."/>
            <person name="Qiu G."/>
            <person name="Blum P."/>
        </authorList>
    </citation>
    <scope>NUCLEOTIDE SEQUENCE [LARGE SCALE GENOMIC DNA]</scope>
    <source>
        <strain evidence="22 24">SARC-M1</strain>
    </source>
</reference>
<dbReference type="EMBL" id="CP012172">
    <property type="protein sequence ID" value="AKV73715.1"/>
    <property type="molecule type" value="Genomic_DNA"/>
</dbReference>
<dbReference type="GO" id="GO:0006281">
    <property type="term" value="P:DNA repair"/>
    <property type="evidence" value="ECO:0007669"/>
    <property type="project" value="UniProtKB-UniRule"/>
</dbReference>
<dbReference type="InterPro" id="IPR043128">
    <property type="entry name" value="Rev_trsase/Diguanyl_cyclase"/>
</dbReference>
<feature type="binding site" evidence="15">
    <location>
        <position position="7"/>
    </location>
    <ligand>
        <name>Mg(2+)</name>
        <dbReference type="ChEBI" id="CHEBI:18420"/>
    </ligand>
</feature>
<feature type="site" description="Substrate discrimination" evidence="15">
    <location>
        <position position="12"/>
    </location>
</feature>
<dbReference type="SMR" id="A0A088E5Y7"/>
<evidence type="ECO:0000313" key="24">
    <source>
        <dbReference type="Proteomes" id="UP000056255"/>
    </source>
</evidence>
<evidence type="ECO:0000256" key="11">
    <source>
        <dbReference type="ARBA" id="ARBA00022932"/>
    </source>
</evidence>
<dbReference type="InterPro" id="IPR036775">
    <property type="entry name" value="DNA_pol_Y-fam_lit_finger_sf"/>
</dbReference>
<dbReference type="InterPro" id="IPR001126">
    <property type="entry name" value="UmuC"/>
</dbReference>
<evidence type="ECO:0000313" key="28">
    <source>
        <dbReference type="Proteomes" id="UP000068832"/>
    </source>
</evidence>
<dbReference type="PANTHER" id="PTHR11076">
    <property type="entry name" value="DNA REPAIR POLYMERASE UMUC / TRANSFERASE FAMILY MEMBER"/>
    <property type="match status" value="1"/>
</dbReference>
<keyword evidence="13 15" id="KW-0234">DNA repair</keyword>
<feature type="binding site" evidence="15">
    <location>
        <position position="105"/>
    </location>
    <ligand>
        <name>Mg(2+)</name>
        <dbReference type="ChEBI" id="CHEBI:18420"/>
    </ligand>
</feature>
<evidence type="ECO:0000313" key="23">
    <source>
        <dbReference type="Proteomes" id="UP000029084"/>
    </source>
</evidence>
<keyword evidence="12 15" id="KW-0238">DNA-binding</keyword>
<evidence type="ECO:0000313" key="19">
    <source>
        <dbReference type="EMBL" id="AKV75955.1"/>
    </source>
</evidence>
<keyword evidence="5 15" id="KW-0808">Transferase</keyword>
<dbReference type="EMBL" id="CP012174">
    <property type="protein sequence ID" value="AKV78206.1"/>
    <property type="molecule type" value="Genomic_DNA"/>
</dbReference>
<name>A0A088E5Y7_9CREN</name>
<evidence type="ECO:0000313" key="21">
    <source>
        <dbReference type="EMBL" id="AKV80451.1"/>
    </source>
</evidence>
<evidence type="ECO:0000256" key="13">
    <source>
        <dbReference type="ARBA" id="ARBA00023204"/>
    </source>
</evidence>
<reference evidence="25 26" key="2">
    <citation type="journal article" date="2015" name="Genome Announc.">
        <title>Complete Genome Sequences of Evolved Arsenate-Resistant Metallosphaera sedula Strains.</title>
        <authorList>
            <person name="Ai C."/>
            <person name="McCarthy S."/>
            <person name="Schackwitz W."/>
            <person name="Martin J."/>
            <person name="Lipzen A."/>
            <person name="Blum P."/>
        </authorList>
    </citation>
    <scope>NUCLEOTIDE SEQUENCE [LARGE SCALE GENOMIC DNA]</scope>
    <source>
        <strain evidence="20 26">ARS120-1</strain>
        <strain evidence="21 25">ARS120-2</strain>
        <strain evidence="18 28">ARS50-1</strain>
        <strain evidence="19 27">ARS50-2</strain>
    </source>
</reference>
<dbReference type="GO" id="GO:0000287">
    <property type="term" value="F:magnesium ion binding"/>
    <property type="evidence" value="ECO:0007669"/>
    <property type="project" value="UniProtKB-UniRule"/>
</dbReference>
<dbReference type="InterPro" id="IPR043502">
    <property type="entry name" value="DNA/RNA_pol_sf"/>
</dbReference>
<proteinExistence type="inferred from homology"/>
<keyword evidence="8 15" id="KW-0479">Metal-binding</keyword>
<evidence type="ECO:0000256" key="4">
    <source>
        <dbReference type="ARBA" id="ARBA00022490"/>
    </source>
</evidence>
<keyword evidence="11 15" id="KW-0239">DNA-directed DNA polymerase</keyword>
<evidence type="ECO:0000313" key="27">
    <source>
        <dbReference type="Proteomes" id="UP000062475"/>
    </source>
</evidence>
<comment type="catalytic activity">
    <reaction evidence="14 15">
        <text>DNA(n) + a 2'-deoxyribonucleoside 5'-triphosphate = DNA(n+1) + diphosphate</text>
        <dbReference type="Rhea" id="RHEA:22508"/>
        <dbReference type="Rhea" id="RHEA-COMP:17339"/>
        <dbReference type="Rhea" id="RHEA-COMP:17340"/>
        <dbReference type="ChEBI" id="CHEBI:33019"/>
        <dbReference type="ChEBI" id="CHEBI:61560"/>
        <dbReference type="ChEBI" id="CHEBI:173112"/>
        <dbReference type="EC" id="2.7.7.7"/>
    </reaction>
</comment>
<comment type="function">
    <text evidence="15">Poorly processive, error-prone DNA polymerase involved in untargeted mutagenesis. Copies undamaged DNA at stalled replication forks, which arise in vivo from mismatched or misaligned primer ends. These misaligned primers can be extended by PolIV. Exhibits no 3'-5' exonuclease (proofreading) activity. May be involved in translesional synthesis.</text>
</comment>
<dbReference type="GO" id="GO:0042276">
    <property type="term" value="P:error-prone translesion synthesis"/>
    <property type="evidence" value="ECO:0007669"/>
    <property type="project" value="TreeGrafter"/>
</dbReference>
<feature type="domain" description="UmuC" evidence="16">
    <location>
        <begin position="3"/>
        <end position="187"/>
    </location>
</feature>
<evidence type="ECO:0000256" key="15">
    <source>
        <dbReference type="HAMAP-Rule" id="MF_01113"/>
    </source>
</evidence>
<evidence type="ECO:0000313" key="20">
    <source>
        <dbReference type="EMBL" id="AKV78206.1"/>
    </source>
</evidence>
<dbReference type="EMBL" id="CP012176">
    <property type="protein sequence ID" value="AKV82698.1"/>
    <property type="molecule type" value="Genomic_DNA"/>
</dbReference>
<accession>A0A088E5Y7</accession>
<evidence type="ECO:0000259" key="16">
    <source>
        <dbReference type="PROSITE" id="PS50173"/>
    </source>
</evidence>
<comment type="subunit">
    <text evidence="15">Monomer.</text>
</comment>
<dbReference type="SUPFAM" id="SSF100879">
    <property type="entry name" value="Lesion bypass DNA polymerase (Y-family), little finger domain"/>
    <property type="match status" value="1"/>
</dbReference>
<evidence type="ECO:0000313" key="22">
    <source>
        <dbReference type="EMBL" id="AKV82698.1"/>
    </source>
</evidence>
<evidence type="ECO:0000256" key="6">
    <source>
        <dbReference type="ARBA" id="ARBA00022695"/>
    </source>
</evidence>
<dbReference type="EMBL" id="CP012173">
    <property type="protein sequence ID" value="AKV75955.1"/>
    <property type="molecule type" value="Genomic_DNA"/>
</dbReference>
<dbReference type="HAMAP" id="MF_01113">
    <property type="entry name" value="DNApol_IV"/>
    <property type="match status" value="1"/>
</dbReference>
<dbReference type="CDD" id="cd03586">
    <property type="entry name" value="PolY_Pol_IV_kappa"/>
    <property type="match status" value="1"/>
</dbReference>
<dbReference type="Gene3D" id="3.40.1170.60">
    <property type="match status" value="1"/>
</dbReference>
<dbReference type="EC" id="2.7.7.7" evidence="15"/>
<dbReference type="RefSeq" id="WP_012020560.1">
    <property type="nucleotide sequence ID" value="NZ_CP008822.1"/>
</dbReference>
<comment type="cofactor">
    <cofactor evidence="15">
        <name>Mg(2+)</name>
        <dbReference type="ChEBI" id="CHEBI:18420"/>
    </cofactor>
    <text evidence="15">Binds 2 magnesium ions per subunit.</text>
</comment>
<dbReference type="Proteomes" id="UP000062475">
    <property type="component" value="Chromosome"/>
</dbReference>
<dbReference type="NCBIfam" id="NF002292">
    <property type="entry name" value="PRK01216.1"/>
    <property type="match status" value="1"/>
</dbReference>
<sequence length="349" mass="39189">MIVLFVDFDYFFAQVEEILNPSLKGKPVVVCVYSGRTKDSGAVATSNYEARKLGIKAGMPIIKAKEIGKDAVFLPMRKEVYQQVSRRVMNIISGYGDKLEIASIDEAYLDITRRVKDFDEAKELARKLKAEVLEKERLRVTVGIGPNKVVAKIIADMNKPDGLGIIYPEEVKDFLYNLDISKVPGVGKITEEILRKVGINRLGDVINKSGELVNLVGKSKANYLLSLANNTYHDPVESREITHRGRYVTLPENTRDLNRILPSLKRSIEEAYSKVDGIPMEIYVVAIMEDLDIVSKGKSFKFGVSQDRALSVAQELLNKILESDKRKLRRVGVRLGKITKSSTLEDFLH</sequence>
<dbReference type="GO" id="GO:0003887">
    <property type="term" value="F:DNA-directed DNA polymerase activity"/>
    <property type="evidence" value="ECO:0007669"/>
    <property type="project" value="UniProtKB-UniRule"/>
</dbReference>
<evidence type="ECO:0000256" key="3">
    <source>
        <dbReference type="ARBA" id="ARBA00022457"/>
    </source>
</evidence>
<dbReference type="EMBL" id="CP008822">
    <property type="protein sequence ID" value="AIM26760.1"/>
    <property type="molecule type" value="Genomic_DNA"/>
</dbReference>
<dbReference type="Gene3D" id="1.10.150.20">
    <property type="entry name" value="5' to 3' exonuclease, C-terminal subdomain"/>
    <property type="match status" value="1"/>
</dbReference>
<evidence type="ECO:0000313" key="25">
    <source>
        <dbReference type="Proteomes" id="UP000061362"/>
    </source>
</evidence>
<keyword evidence="6 15" id="KW-0548">Nucleotidyltransferase</keyword>
<dbReference type="Proteomes" id="UP000062398">
    <property type="component" value="Chromosome"/>
</dbReference>
<dbReference type="Gene3D" id="3.30.1490.100">
    <property type="entry name" value="DNA polymerase, Y-family, little finger domain"/>
    <property type="match status" value="1"/>
</dbReference>
<comment type="subcellular location">
    <subcellularLocation>
        <location evidence="1 15">Cytoplasm</location>
    </subcellularLocation>
</comment>
<dbReference type="PROSITE" id="PS50173">
    <property type="entry name" value="UMUC"/>
    <property type="match status" value="1"/>
</dbReference>
<evidence type="ECO:0000256" key="7">
    <source>
        <dbReference type="ARBA" id="ARBA00022705"/>
    </source>
</evidence>
<evidence type="ECO:0000256" key="12">
    <source>
        <dbReference type="ARBA" id="ARBA00023125"/>
    </source>
</evidence>
<evidence type="ECO:0000256" key="5">
    <source>
        <dbReference type="ARBA" id="ARBA00022679"/>
    </source>
</evidence>
<dbReference type="Pfam" id="PF11798">
    <property type="entry name" value="IMS_HHH"/>
    <property type="match status" value="1"/>
</dbReference>
<gene>
    <name evidence="15" type="primary">dbh</name>
    <name evidence="17" type="ORF">HA72_0598</name>
    <name evidence="18" type="ORF">MsedA_0610</name>
    <name evidence="19" type="ORF">MsedB_0610</name>
    <name evidence="20" type="ORF">MsedC_0609</name>
    <name evidence="21" type="ORF">MsedD_0610</name>
    <name evidence="22" type="ORF">MsedE_0610</name>
</gene>
<dbReference type="GeneID" id="91755049"/>
<dbReference type="AlphaFoldDB" id="A0A088E5Y7"/>
<dbReference type="Proteomes" id="UP000061362">
    <property type="component" value="Chromosome"/>
</dbReference>
<dbReference type="GO" id="GO:0006261">
    <property type="term" value="P:DNA-templated DNA replication"/>
    <property type="evidence" value="ECO:0007669"/>
    <property type="project" value="UniProtKB-UniRule"/>
</dbReference>
<dbReference type="Proteomes" id="UP000029084">
    <property type="component" value="Chromosome"/>
</dbReference>
<evidence type="ECO:0000313" key="17">
    <source>
        <dbReference type="EMBL" id="AIM26760.1"/>
    </source>
</evidence>
<evidence type="ECO:0000256" key="2">
    <source>
        <dbReference type="ARBA" id="ARBA00010945"/>
    </source>
</evidence>
<keyword evidence="4 15" id="KW-0963">Cytoplasm</keyword>
<protein>
    <recommendedName>
        <fullName evidence="15">DNA polymerase IV</fullName>
        <shortName evidence="15">Pol IV</shortName>
        <ecNumber evidence="15">2.7.7.7</ecNumber>
    </recommendedName>
</protein>
<dbReference type="OMA" id="TRCKPDG"/>
<dbReference type="InterPro" id="IPR024728">
    <property type="entry name" value="PolY_HhH_motif"/>
</dbReference>
<keyword evidence="10 15" id="KW-0460">Magnesium</keyword>
<evidence type="ECO:0000256" key="14">
    <source>
        <dbReference type="ARBA" id="ARBA00049244"/>
    </source>
</evidence>
<organism evidence="17 23">
    <name type="scientific">Metallosphaera sedula</name>
    <dbReference type="NCBI Taxonomy" id="43687"/>
    <lineage>
        <taxon>Archaea</taxon>
        <taxon>Thermoproteota</taxon>
        <taxon>Thermoprotei</taxon>
        <taxon>Sulfolobales</taxon>
        <taxon>Sulfolobaceae</taxon>
        <taxon>Metallosphaera</taxon>
    </lineage>
</organism>
<dbReference type="Proteomes" id="UP000068832">
    <property type="component" value="Chromosome"/>
</dbReference>
<dbReference type="Pfam" id="PF00817">
    <property type="entry name" value="IMS"/>
    <property type="match status" value="1"/>
</dbReference>
<dbReference type="EMBL" id="CP012175">
    <property type="protein sequence ID" value="AKV80451.1"/>
    <property type="molecule type" value="Genomic_DNA"/>
</dbReference>
<evidence type="ECO:0000256" key="10">
    <source>
        <dbReference type="ARBA" id="ARBA00022842"/>
    </source>
</evidence>
<evidence type="ECO:0000313" key="26">
    <source>
        <dbReference type="Proteomes" id="UP000062398"/>
    </source>
</evidence>
<keyword evidence="3 15" id="KW-0515">Mutator protein</keyword>
<keyword evidence="7 15" id="KW-0235">DNA replication</keyword>
<dbReference type="Gene3D" id="3.30.70.270">
    <property type="match status" value="2"/>
</dbReference>
<dbReference type="InterPro" id="IPR022880">
    <property type="entry name" value="DNApol_IV"/>
</dbReference>
<evidence type="ECO:0000256" key="8">
    <source>
        <dbReference type="ARBA" id="ARBA00022723"/>
    </source>
</evidence>
<evidence type="ECO:0000313" key="18">
    <source>
        <dbReference type="EMBL" id="AKV73715.1"/>
    </source>
</evidence>
<dbReference type="GO" id="GO:0003684">
    <property type="term" value="F:damaged DNA binding"/>
    <property type="evidence" value="ECO:0007669"/>
    <property type="project" value="InterPro"/>
</dbReference>
<feature type="active site" evidence="15">
    <location>
        <position position="106"/>
    </location>
</feature>
<dbReference type="PATRIC" id="fig|43687.5.peg.613"/>
<dbReference type="PANTHER" id="PTHR11076:SF33">
    <property type="entry name" value="DNA POLYMERASE KAPPA"/>
    <property type="match status" value="1"/>
</dbReference>
<evidence type="ECO:0000256" key="9">
    <source>
        <dbReference type="ARBA" id="ARBA00022763"/>
    </source>
</evidence>
<keyword evidence="9 15" id="KW-0227">DNA damage</keyword>
<dbReference type="OrthoDB" id="372207at2157"/>
<dbReference type="SUPFAM" id="SSF56672">
    <property type="entry name" value="DNA/RNA polymerases"/>
    <property type="match status" value="1"/>
</dbReference>
<dbReference type="GO" id="GO:0005737">
    <property type="term" value="C:cytoplasm"/>
    <property type="evidence" value="ECO:0007669"/>
    <property type="project" value="UniProtKB-SubCell"/>
</dbReference>
<reference evidence="17 23" key="1">
    <citation type="journal article" date="2014" name="J. Bacteriol.">
        <title>Role of an Archaeal PitA Transporter in the Copper and Arsenic Resistance of Metallosphaera sedula, an Extreme Thermoacidophile.</title>
        <authorList>
            <person name="McCarthy S."/>
            <person name="Ai C."/>
            <person name="Wheaton G."/>
            <person name="Tevatia R."/>
            <person name="Eckrich V."/>
            <person name="Kelly R."/>
            <person name="Blum P."/>
        </authorList>
    </citation>
    <scope>NUCLEOTIDE SEQUENCE [LARGE SCALE GENOMIC DNA]</scope>
    <source>
        <strain evidence="17 23">CuR1</strain>
    </source>
</reference>
<dbReference type="Proteomes" id="UP000056255">
    <property type="component" value="Chromosome"/>
</dbReference>
<dbReference type="InterPro" id="IPR050116">
    <property type="entry name" value="DNA_polymerase-Y"/>
</dbReference>